<dbReference type="GeneID" id="36619826"/>
<dbReference type="RefSeq" id="XP_024767742.1">
    <property type="nucleotide sequence ID" value="XM_024911267.1"/>
</dbReference>
<evidence type="ECO:0000256" key="2">
    <source>
        <dbReference type="ARBA" id="ARBA00007448"/>
    </source>
</evidence>
<dbReference type="GO" id="GO:0016887">
    <property type="term" value="F:ATP hydrolysis activity"/>
    <property type="evidence" value="ECO:0007669"/>
    <property type="project" value="InterPro"/>
</dbReference>
<keyword evidence="18" id="KW-1185">Reference proteome</keyword>
<keyword evidence="4 12" id="KW-0547">Nucleotide-binding</keyword>
<dbReference type="SMART" id="SM00382">
    <property type="entry name" value="AAA"/>
    <property type="match status" value="1"/>
</dbReference>
<dbReference type="SMART" id="SM01024">
    <property type="entry name" value="BCS1_N"/>
    <property type="match status" value="1"/>
</dbReference>
<dbReference type="InterPro" id="IPR003593">
    <property type="entry name" value="AAA+_ATPase"/>
</dbReference>
<feature type="compositionally biased region" description="Low complexity" evidence="13">
    <location>
        <begin position="376"/>
        <end position="386"/>
    </location>
</feature>
<keyword evidence="9" id="KW-0496">Mitochondrion</keyword>
<evidence type="ECO:0000256" key="10">
    <source>
        <dbReference type="ARBA" id="ARBA00023136"/>
    </source>
</evidence>
<keyword evidence="6" id="KW-0378">Hydrolase</keyword>
<dbReference type="STRING" id="983964.A0A2T3ZTD6"/>
<feature type="region of interest" description="Disordered" evidence="13">
    <location>
        <begin position="356"/>
        <end position="386"/>
    </location>
</feature>
<comment type="similarity">
    <text evidence="2">Belongs to the AAA ATPase family. BCS1 subfamily.</text>
</comment>
<evidence type="ECO:0000256" key="7">
    <source>
        <dbReference type="ARBA" id="ARBA00022840"/>
    </source>
</evidence>
<feature type="domain" description="BCS1 N-terminal" evidence="16">
    <location>
        <begin position="52"/>
        <end position="253"/>
    </location>
</feature>
<feature type="domain" description="AAA+ ATPase" evidence="15">
    <location>
        <begin position="286"/>
        <end position="439"/>
    </location>
</feature>
<dbReference type="Gene3D" id="3.40.50.300">
    <property type="entry name" value="P-loop containing nucleotide triphosphate hydrolases"/>
    <property type="match status" value="1"/>
</dbReference>
<feature type="transmembrane region" description="Helical" evidence="14">
    <location>
        <begin position="48"/>
        <end position="74"/>
    </location>
</feature>
<reference evidence="17 18" key="1">
    <citation type="submission" date="2016-07" db="EMBL/GenBank/DDBJ databases">
        <title>Multiple horizontal gene transfer events from other fungi enriched the ability of initially mycotrophic Trichoderma (Ascomycota) to feed on dead plant biomass.</title>
        <authorList>
            <consortium name="DOE Joint Genome Institute"/>
            <person name="Aerts A."/>
            <person name="Atanasova L."/>
            <person name="Chenthamara K."/>
            <person name="Zhang J."/>
            <person name="Grujic M."/>
            <person name="Henrissat B."/>
            <person name="Kuo A."/>
            <person name="Salamov A."/>
            <person name="Lipzen A."/>
            <person name="Labutti K."/>
            <person name="Barry K."/>
            <person name="Miao Y."/>
            <person name="Rahimi M.J."/>
            <person name="Shen Q."/>
            <person name="Grigoriev I.V."/>
            <person name="Kubicek C.P."/>
            <person name="Druzhinina I.S."/>
        </authorList>
    </citation>
    <scope>NUCLEOTIDE SEQUENCE [LARGE SCALE GENOMIC DNA]</scope>
    <source>
        <strain evidence="17 18">CBS 226.95</strain>
    </source>
</reference>
<evidence type="ECO:0000313" key="18">
    <source>
        <dbReference type="Proteomes" id="UP000241690"/>
    </source>
</evidence>
<evidence type="ECO:0000313" key="17">
    <source>
        <dbReference type="EMBL" id="PTB48065.1"/>
    </source>
</evidence>
<accession>A0A2T3ZTD6</accession>
<evidence type="ECO:0000256" key="4">
    <source>
        <dbReference type="ARBA" id="ARBA00022741"/>
    </source>
</evidence>
<dbReference type="GO" id="GO:0005743">
    <property type="term" value="C:mitochondrial inner membrane"/>
    <property type="evidence" value="ECO:0007669"/>
    <property type="project" value="UniProtKB-SubCell"/>
</dbReference>
<evidence type="ECO:0000256" key="3">
    <source>
        <dbReference type="ARBA" id="ARBA00022692"/>
    </source>
</evidence>
<dbReference type="EMBL" id="KZ679703">
    <property type="protein sequence ID" value="PTB48065.1"/>
    <property type="molecule type" value="Genomic_DNA"/>
</dbReference>
<evidence type="ECO:0000259" key="16">
    <source>
        <dbReference type="SMART" id="SM01024"/>
    </source>
</evidence>
<dbReference type="PROSITE" id="PS00674">
    <property type="entry name" value="AAA"/>
    <property type="match status" value="1"/>
</dbReference>
<evidence type="ECO:0000256" key="13">
    <source>
        <dbReference type="SAM" id="MobiDB-lite"/>
    </source>
</evidence>
<dbReference type="Pfam" id="PF00004">
    <property type="entry name" value="AAA"/>
    <property type="match status" value="2"/>
</dbReference>
<evidence type="ECO:0000259" key="15">
    <source>
        <dbReference type="SMART" id="SM00382"/>
    </source>
</evidence>
<evidence type="ECO:0000256" key="11">
    <source>
        <dbReference type="ARBA" id="ARBA00048778"/>
    </source>
</evidence>
<evidence type="ECO:0000256" key="9">
    <source>
        <dbReference type="ARBA" id="ARBA00023128"/>
    </source>
</evidence>
<feature type="compositionally biased region" description="Basic and acidic residues" evidence="13">
    <location>
        <begin position="589"/>
        <end position="606"/>
    </location>
</feature>
<keyword evidence="10 14" id="KW-0472">Membrane</keyword>
<feature type="region of interest" description="Disordered" evidence="13">
    <location>
        <begin position="465"/>
        <end position="484"/>
    </location>
</feature>
<keyword evidence="5" id="KW-0999">Mitochondrion inner membrane</keyword>
<feature type="compositionally biased region" description="Polar residues" evidence="13">
    <location>
        <begin position="465"/>
        <end position="474"/>
    </location>
</feature>
<feature type="compositionally biased region" description="Basic and acidic residues" evidence="13">
    <location>
        <begin position="615"/>
        <end position="646"/>
    </location>
</feature>
<feature type="compositionally biased region" description="Basic and acidic residues" evidence="13">
    <location>
        <begin position="475"/>
        <end position="484"/>
    </location>
</feature>
<dbReference type="InterPro" id="IPR050747">
    <property type="entry name" value="Mitochondrial_chaperone_BCS1"/>
</dbReference>
<evidence type="ECO:0008006" key="19">
    <source>
        <dbReference type="Google" id="ProtNLM"/>
    </source>
</evidence>
<evidence type="ECO:0000256" key="8">
    <source>
        <dbReference type="ARBA" id="ARBA00022989"/>
    </source>
</evidence>
<dbReference type="Proteomes" id="UP000241690">
    <property type="component" value="Unassembled WGS sequence"/>
</dbReference>
<comment type="catalytic activity">
    <reaction evidence="11">
        <text>ATP + H2O = ADP + phosphate + H(+)</text>
        <dbReference type="Rhea" id="RHEA:13065"/>
        <dbReference type="ChEBI" id="CHEBI:15377"/>
        <dbReference type="ChEBI" id="CHEBI:15378"/>
        <dbReference type="ChEBI" id="CHEBI:30616"/>
        <dbReference type="ChEBI" id="CHEBI:43474"/>
        <dbReference type="ChEBI" id="CHEBI:456216"/>
    </reaction>
    <physiologicalReaction direction="left-to-right" evidence="11">
        <dbReference type="Rhea" id="RHEA:13066"/>
    </physiologicalReaction>
</comment>
<feature type="transmembrane region" description="Helical" evidence="14">
    <location>
        <begin position="21"/>
        <end position="42"/>
    </location>
</feature>
<evidence type="ECO:0000256" key="5">
    <source>
        <dbReference type="ARBA" id="ARBA00022792"/>
    </source>
</evidence>
<organism evidence="17 18">
    <name type="scientific">Trichoderma harzianum CBS 226.95</name>
    <dbReference type="NCBI Taxonomy" id="983964"/>
    <lineage>
        <taxon>Eukaryota</taxon>
        <taxon>Fungi</taxon>
        <taxon>Dikarya</taxon>
        <taxon>Ascomycota</taxon>
        <taxon>Pezizomycotina</taxon>
        <taxon>Sordariomycetes</taxon>
        <taxon>Hypocreomycetidae</taxon>
        <taxon>Hypocreales</taxon>
        <taxon>Hypocreaceae</taxon>
        <taxon>Trichoderma</taxon>
    </lineage>
</organism>
<dbReference type="InterPro" id="IPR014851">
    <property type="entry name" value="BCS1_N"/>
</dbReference>
<dbReference type="PANTHER" id="PTHR23070">
    <property type="entry name" value="BCS1 AAA-TYPE ATPASE"/>
    <property type="match status" value="1"/>
</dbReference>
<feature type="compositionally biased region" description="Basic and acidic residues" evidence="13">
    <location>
        <begin position="553"/>
        <end position="582"/>
    </location>
</feature>
<evidence type="ECO:0000256" key="6">
    <source>
        <dbReference type="ARBA" id="ARBA00022801"/>
    </source>
</evidence>
<comment type="subcellular location">
    <subcellularLocation>
        <location evidence="1">Mitochondrion inner membrane</location>
        <topology evidence="1">Single-pass membrane protein</topology>
    </subcellularLocation>
</comment>
<dbReference type="SUPFAM" id="SSF52540">
    <property type="entry name" value="P-loop containing nucleoside triphosphate hydrolases"/>
    <property type="match status" value="1"/>
</dbReference>
<protein>
    <recommendedName>
        <fullName evidence="19">AAA+ ATPase domain-containing protein</fullName>
    </recommendedName>
</protein>
<name>A0A2T3ZTD6_TRIHA</name>
<dbReference type="Pfam" id="PF25426">
    <property type="entry name" value="AAA_lid_BCS1"/>
    <property type="match status" value="1"/>
</dbReference>
<keyword evidence="3 14" id="KW-0812">Transmembrane</keyword>
<dbReference type="AlphaFoldDB" id="A0A2T3ZTD6"/>
<evidence type="ECO:0000256" key="1">
    <source>
        <dbReference type="ARBA" id="ARBA00004434"/>
    </source>
</evidence>
<dbReference type="InterPro" id="IPR003960">
    <property type="entry name" value="ATPase_AAA_CS"/>
</dbReference>
<evidence type="ECO:0000256" key="14">
    <source>
        <dbReference type="SAM" id="Phobius"/>
    </source>
</evidence>
<sequence length="646" mass="73023">MDPFINMSAQFPNGAVPNPQFALLNYFFPGFSMFTSALHTYLGIDLNFYIPLLVAIFGLNFVWSYFSTSAWAWIDEYLMSSFRVRTDDEIYNMLMLWISRQKFSQNSRRFLVNTDLYSRSSYVWGGSNDDSDDEDGDEEVSVDILGPKQTLHYTPSFGSHLFWYKGWPLFFERHQNQQQINFQSASEREELSISCFGRNPRLLKELLFEARQMYLKKDERKTLIYRSSSGTAYGGEPYWQRSMSRPNRPFSTVILSEKMKQDLIDDAADYLNPATRRWYANRGIPYRRGYLLYGPPGTGKSSLSLALAGYFRMKIYIVSLSSINATEEGLTSLFSNLPTRCLVLLEDIDTAGLTHTREEPDATPAPVAAPNPSAPTPSSGSNTGSGGRLSLSGLLNILDGVASQEGRLLVMTTNHIEKLDKALIRPGRVDMIVPFSLADKTMTESIFRAIYAPFESEISSNELALGSKSGTSTPKRIEPDEEAKQRWARQHAEISERIEVLSLQFATKIPEFEFSPAEIQGLLLKYKRSPEDAIDAADAWVIQTRKDKKEKELQEAEKRRKEQEEEEKKKKAEEEEKKKESENSTAKTEGSDQKESAEAKTADAPKEPQSTGEGDADKGSEAKAETLEVAKDDKKNTASDSEYERV</sequence>
<dbReference type="InterPro" id="IPR057495">
    <property type="entry name" value="AAA_lid_BCS1"/>
</dbReference>
<evidence type="ECO:0000256" key="12">
    <source>
        <dbReference type="RuleBase" id="RU003651"/>
    </source>
</evidence>
<dbReference type="InterPro" id="IPR003959">
    <property type="entry name" value="ATPase_AAA_core"/>
</dbReference>
<gene>
    <name evidence="17" type="ORF">M431DRAFT_100857</name>
</gene>
<dbReference type="Pfam" id="PF08740">
    <property type="entry name" value="BCS1_N"/>
    <property type="match status" value="1"/>
</dbReference>
<feature type="region of interest" description="Disordered" evidence="13">
    <location>
        <begin position="553"/>
        <end position="646"/>
    </location>
</feature>
<proteinExistence type="inferred from homology"/>
<dbReference type="GO" id="GO:0005524">
    <property type="term" value="F:ATP binding"/>
    <property type="evidence" value="ECO:0007669"/>
    <property type="project" value="UniProtKB-KW"/>
</dbReference>
<keyword evidence="8 14" id="KW-1133">Transmembrane helix</keyword>
<dbReference type="InterPro" id="IPR027417">
    <property type="entry name" value="P-loop_NTPase"/>
</dbReference>
<keyword evidence="7 12" id="KW-0067">ATP-binding</keyword>